<comment type="similarity">
    <text evidence="1">Belongs to the Gfa family.</text>
</comment>
<name>A0ABS7AC90_9PROT</name>
<evidence type="ECO:0000259" key="5">
    <source>
        <dbReference type="PROSITE" id="PS51891"/>
    </source>
</evidence>
<evidence type="ECO:0000256" key="1">
    <source>
        <dbReference type="ARBA" id="ARBA00005495"/>
    </source>
</evidence>
<gene>
    <name evidence="6" type="ORF">KPL78_18150</name>
</gene>
<dbReference type="Pfam" id="PF04828">
    <property type="entry name" value="GFA"/>
    <property type="match status" value="1"/>
</dbReference>
<evidence type="ECO:0000256" key="2">
    <source>
        <dbReference type="ARBA" id="ARBA00022723"/>
    </source>
</evidence>
<sequence length="138" mass="14668">MTGPRLGGCQCGAVRFSSSGPARALYACHCRECRKQSASAFGMSLVVPRDGLVLLRGTPRSWTRSTDSGRQLRCLFCGECGSRLWHEGAVGIAAVTLKAGALDEPVDFATAIHIWTDRKLPGVVIPPGAVQYPGEPPD</sequence>
<dbReference type="SUPFAM" id="SSF51316">
    <property type="entry name" value="Mss4-like"/>
    <property type="match status" value="1"/>
</dbReference>
<evidence type="ECO:0000256" key="3">
    <source>
        <dbReference type="ARBA" id="ARBA00022833"/>
    </source>
</evidence>
<dbReference type="Proteomes" id="UP001196565">
    <property type="component" value="Unassembled WGS sequence"/>
</dbReference>
<dbReference type="InterPro" id="IPR006913">
    <property type="entry name" value="CENP-V/GFA"/>
</dbReference>
<proteinExistence type="inferred from homology"/>
<organism evidence="6 7">
    <name type="scientific">Roseomonas alba</name>
    <dbReference type="NCBI Taxonomy" id="2846776"/>
    <lineage>
        <taxon>Bacteria</taxon>
        <taxon>Pseudomonadati</taxon>
        <taxon>Pseudomonadota</taxon>
        <taxon>Alphaproteobacteria</taxon>
        <taxon>Acetobacterales</taxon>
        <taxon>Roseomonadaceae</taxon>
        <taxon>Roseomonas</taxon>
    </lineage>
</organism>
<keyword evidence="2" id="KW-0479">Metal-binding</keyword>
<keyword evidence="7" id="KW-1185">Reference proteome</keyword>
<reference evidence="6 7" key="1">
    <citation type="submission" date="2021-07" db="EMBL/GenBank/DDBJ databases">
        <authorList>
            <person name="So Y."/>
        </authorList>
    </citation>
    <scope>NUCLEOTIDE SEQUENCE [LARGE SCALE GENOMIC DNA]</scope>
    <source>
        <strain evidence="6 7">HJA6</strain>
    </source>
</reference>
<accession>A0ABS7AC90</accession>
<keyword evidence="4" id="KW-0456">Lyase</keyword>
<dbReference type="PANTHER" id="PTHR33337:SF3">
    <property type="entry name" value="CENP-V_GFA DOMAIN-CONTAINING PROTEIN"/>
    <property type="match status" value="1"/>
</dbReference>
<comment type="caution">
    <text evidence="6">The sequence shown here is derived from an EMBL/GenBank/DDBJ whole genome shotgun (WGS) entry which is preliminary data.</text>
</comment>
<protein>
    <submittedName>
        <fullName evidence="6">GFA family protein</fullName>
    </submittedName>
</protein>
<dbReference type="Gene3D" id="3.90.1590.10">
    <property type="entry name" value="glutathione-dependent formaldehyde- activating enzyme (gfa)"/>
    <property type="match status" value="1"/>
</dbReference>
<dbReference type="PANTHER" id="PTHR33337">
    <property type="entry name" value="GFA DOMAIN-CONTAINING PROTEIN"/>
    <property type="match status" value="1"/>
</dbReference>
<feature type="domain" description="CENP-V/GFA" evidence="5">
    <location>
        <begin position="5"/>
        <end position="107"/>
    </location>
</feature>
<dbReference type="InterPro" id="IPR011057">
    <property type="entry name" value="Mss4-like_sf"/>
</dbReference>
<evidence type="ECO:0000313" key="6">
    <source>
        <dbReference type="EMBL" id="MBW6399788.1"/>
    </source>
</evidence>
<evidence type="ECO:0000256" key="4">
    <source>
        <dbReference type="ARBA" id="ARBA00023239"/>
    </source>
</evidence>
<dbReference type="EMBL" id="JAHYBZ010000006">
    <property type="protein sequence ID" value="MBW6399788.1"/>
    <property type="molecule type" value="Genomic_DNA"/>
</dbReference>
<keyword evidence="3" id="KW-0862">Zinc</keyword>
<dbReference type="PROSITE" id="PS51891">
    <property type="entry name" value="CENP_V_GFA"/>
    <property type="match status" value="1"/>
</dbReference>
<dbReference type="RefSeq" id="WP_219764383.1">
    <property type="nucleotide sequence ID" value="NZ_JAHYBZ010000006.1"/>
</dbReference>
<evidence type="ECO:0000313" key="7">
    <source>
        <dbReference type="Proteomes" id="UP001196565"/>
    </source>
</evidence>